<organism evidence="2 3">
    <name type="scientific">Frankia umida</name>
    <dbReference type="NCBI Taxonomy" id="573489"/>
    <lineage>
        <taxon>Bacteria</taxon>
        <taxon>Bacillati</taxon>
        <taxon>Actinomycetota</taxon>
        <taxon>Actinomycetes</taxon>
        <taxon>Frankiales</taxon>
        <taxon>Frankiaceae</taxon>
        <taxon>Frankia</taxon>
    </lineage>
</organism>
<keyword evidence="3" id="KW-1185">Reference proteome</keyword>
<dbReference type="SUPFAM" id="SSF53335">
    <property type="entry name" value="S-adenosyl-L-methionine-dependent methyltransferases"/>
    <property type="match status" value="1"/>
</dbReference>
<reference evidence="2 3" key="1">
    <citation type="submission" date="2022-04" db="EMBL/GenBank/DDBJ databases">
        <title>Genome diversity in the genus Frankia.</title>
        <authorList>
            <person name="Carlos-Shanley C."/>
            <person name="Hahn D."/>
        </authorList>
    </citation>
    <scope>NUCLEOTIDE SEQUENCE [LARGE SCALE GENOMIC DNA]</scope>
    <source>
        <strain evidence="2 3">Ag45/Mut15</strain>
    </source>
</reference>
<dbReference type="Proteomes" id="UP001201873">
    <property type="component" value="Unassembled WGS sequence"/>
</dbReference>
<name>A0ABT0K0N2_9ACTN</name>
<proteinExistence type="predicted"/>
<dbReference type="PIRSF" id="PIRSF017393">
    <property type="entry name" value="MTase_SAV2177"/>
    <property type="match status" value="1"/>
</dbReference>
<dbReference type="InterPro" id="IPR029063">
    <property type="entry name" value="SAM-dependent_MTases_sf"/>
</dbReference>
<dbReference type="GO" id="GO:0008168">
    <property type="term" value="F:methyltransferase activity"/>
    <property type="evidence" value="ECO:0007669"/>
    <property type="project" value="UniProtKB-KW"/>
</dbReference>
<dbReference type="GO" id="GO:0032259">
    <property type="term" value="P:methylation"/>
    <property type="evidence" value="ECO:0007669"/>
    <property type="project" value="UniProtKB-KW"/>
</dbReference>
<evidence type="ECO:0000313" key="2">
    <source>
        <dbReference type="EMBL" id="MCK9877343.1"/>
    </source>
</evidence>
<evidence type="ECO:0000256" key="1">
    <source>
        <dbReference type="SAM" id="MobiDB-lite"/>
    </source>
</evidence>
<accession>A0ABT0K0N2</accession>
<comment type="caution">
    <text evidence="2">The sequence shown here is derived from an EMBL/GenBank/DDBJ whole genome shotgun (WGS) entry which is preliminary data.</text>
</comment>
<dbReference type="RefSeq" id="WP_248825641.1">
    <property type="nucleotide sequence ID" value="NZ_JALKFT010000016.1"/>
</dbReference>
<sequence length="278" mass="30348">MAWTRHAWQTTPRPPVNLRTDQPHSARMYDYLLGGKDNFPPDRDAAEQALAGFPYLRIATRQNRAFMTRAVRYLATEAGIRQFLDIGTGIPTSPNVHETVQAVAPDARVVYADNDPIVLTHARALLTGTAAGRTAYLDADLRDVESILAAPELRDTLDLTRPVSLSLIAILHFVPDSDDPYRLVARLVDALPAGSHLTISHGTGDFAPAVRDQAASAYRARGVSAAPRDHAAFVRFFDGLELLDPGVTVAHRWRPDDQVPAGLTDAQVSCYVAVARKP</sequence>
<protein>
    <submittedName>
        <fullName evidence="2">SAM-dependent methyltransferase</fullName>
    </submittedName>
</protein>
<evidence type="ECO:0000313" key="3">
    <source>
        <dbReference type="Proteomes" id="UP001201873"/>
    </source>
</evidence>
<keyword evidence="2" id="KW-0489">Methyltransferase</keyword>
<gene>
    <name evidence="2" type="ORF">MXD59_16460</name>
</gene>
<dbReference type="Pfam" id="PF04672">
    <property type="entry name" value="Methyltransf_19"/>
    <property type="match status" value="1"/>
</dbReference>
<dbReference type="Gene3D" id="3.40.50.150">
    <property type="entry name" value="Vaccinia Virus protein VP39"/>
    <property type="match status" value="1"/>
</dbReference>
<dbReference type="InterPro" id="IPR006764">
    <property type="entry name" value="SAM_dep_MeTrfase_SAV2177_type"/>
</dbReference>
<feature type="region of interest" description="Disordered" evidence="1">
    <location>
        <begin position="1"/>
        <end position="21"/>
    </location>
</feature>
<dbReference type="EMBL" id="JALKFT010000016">
    <property type="protein sequence ID" value="MCK9877343.1"/>
    <property type="molecule type" value="Genomic_DNA"/>
</dbReference>
<keyword evidence="2" id="KW-0808">Transferase</keyword>